<evidence type="ECO:0000259" key="5">
    <source>
        <dbReference type="Pfam" id="PF00082"/>
    </source>
</evidence>
<evidence type="ECO:0000256" key="4">
    <source>
        <dbReference type="SAM" id="SignalP"/>
    </source>
</evidence>
<feature type="chain" id="PRO_5025546611" evidence="4">
    <location>
        <begin position="28"/>
        <end position="317"/>
    </location>
</feature>
<comment type="caution">
    <text evidence="7">The sequence shown here is derived from an EMBL/GenBank/DDBJ whole genome shotgun (WGS) entry which is preliminary data.</text>
</comment>
<evidence type="ECO:0000313" key="8">
    <source>
        <dbReference type="Proteomes" id="UP000436088"/>
    </source>
</evidence>
<feature type="domain" description="Peptidase S8/S53" evidence="5">
    <location>
        <begin position="136"/>
        <end position="288"/>
    </location>
</feature>
<dbReference type="Gene3D" id="3.40.50.200">
    <property type="entry name" value="Peptidase S8/S53 domain"/>
    <property type="match status" value="1"/>
</dbReference>
<dbReference type="Pfam" id="PF00082">
    <property type="entry name" value="Peptidase_S8"/>
    <property type="match status" value="1"/>
</dbReference>
<dbReference type="SUPFAM" id="SSF52743">
    <property type="entry name" value="Subtilisin-like"/>
    <property type="match status" value="1"/>
</dbReference>
<dbReference type="AlphaFoldDB" id="A0A6A2WUQ6"/>
<dbReference type="InterPro" id="IPR036852">
    <property type="entry name" value="Peptidase_S8/S53_dom_sf"/>
</dbReference>
<name>A0A6A2WUQ6_HIBSY</name>
<reference evidence="7" key="1">
    <citation type="submission" date="2019-09" db="EMBL/GenBank/DDBJ databases">
        <title>Draft genome information of white flower Hibiscus syriacus.</title>
        <authorList>
            <person name="Kim Y.-M."/>
        </authorList>
    </citation>
    <scope>NUCLEOTIDE SEQUENCE [LARGE SCALE GENOMIC DNA]</scope>
    <source>
        <strain evidence="7">YM2019G1</strain>
    </source>
</reference>
<evidence type="ECO:0000256" key="2">
    <source>
        <dbReference type="ARBA" id="ARBA00022729"/>
    </source>
</evidence>
<dbReference type="Proteomes" id="UP000436088">
    <property type="component" value="Unassembled WGS sequence"/>
</dbReference>
<dbReference type="InterPro" id="IPR037045">
    <property type="entry name" value="S8pro/Inhibitor_I9_sf"/>
</dbReference>
<dbReference type="InterPro" id="IPR000209">
    <property type="entry name" value="Peptidase_S8/S53_dom"/>
</dbReference>
<comment type="caution">
    <text evidence="3">Lacks conserved residue(s) required for the propagation of feature annotation.</text>
</comment>
<evidence type="ECO:0000256" key="1">
    <source>
        <dbReference type="ARBA" id="ARBA00011073"/>
    </source>
</evidence>
<dbReference type="InterPro" id="IPR010259">
    <property type="entry name" value="S8pro/Inhibitor_I9"/>
</dbReference>
<gene>
    <name evidence="7" type="ORF">F3Y22_tig00116964pilonHSYRG00113</name>
</gene>
<evidence type="ECO:0000313" key="7">
    <source>
        <dbReference type="EMBL" id="KAE8659115.1"/>
    </source>
</evidence>
<feature type="signal peptide" evidence="4">
    <location>
        <begin position="1"/>
        <end position="27"/>
    </location>
</feature>
<keyword evidence="2 4" id="KW-0732">Signal</keyword>
<evidence type="ECO:0000256" key="3">
    <source>
        <dbReference type="PROSITE-ProRule" id="PRU01240"/>
    </source>
</evidence>
<dbReference type="PANTHER" id="PTHR10795">
    <property type="entry name" value="PROPROTEIN CONVERTASE SUBTILISIN/KEXIN"/>
    <property type="match status" value="1"/>
</dbReference>
<dbReference type="InterPro" id="IPR045051">
    <property type="entry name" value="SBT"/>
</dbReference>
<accession>A0A6A2WUQ6</accession>
<dbReference type="Gene3D" id="3.30.70.80">
    <property type="entry name" value="Peptidase S8 propeptide/proteinase inhibitor I9"/>
    <property type="match status" value="1"/>
</dbReference>
<dbReference type="GO" id="GO:0004252">
    <property type="term" value="F:serine-type endopeptidase activity"/>
    <property type="evidence" value="ECO:0007669"/>
    <property type="project" value="InterPro"/>
</dbReference>
<dbReference type="PROSITE" id="PS51892">
    <property type="entry name" value="SUBTILASE"/>
    <property type="match status" value="1"/>
</dbReference>
<keyword evidence="8" id="KW-1185">Reference proteome</keyword>
<organism evidence="7 8">
    <name type="scientific">Hibiscus syriacus</name>
    <name type="common">Rose of Sharon</name>
    <dbReference type="NCBI Taxonomy" id="106335"/>
    <lineage>
        <taxon>Eukaryota</taxon>
        <taxon>Viridiplantae</taxon>
        <taxon>Streptophyta</taxon>
        <taxon>Embryophyta</taxon>
        <taxon>Tracheophyta</taxon>
        <taxon>Spermatophyta</taxon>
        <taxon>Magnoliopsida</taxon>
        <taxon>eudicotyledons</taxon>
        <taxon>Gunneridae</taxon>
        <taxon>Pentapetalae</taxon>
        <taxon>rosids</taxon>
        <taxon>malvids</taxon>
        <taxon>Malvales</taxon>
        <taxon>Malvaceae</taxon>
        <taxon>Malvoideae</taxon>
        <taxon>Hibiscus</taxon>
    </lineage>
</organism>
<feature type="domain" description="Inhibitor I9" evidence="6">
    <location>
        <begin position="29"/>
        <end position="112"/>
    </location>
</feature>
<protein>
    <submittedName>
        <fullName evidence="7">Uncharacterized protein</fullName>
    </submittedName>
</protein>
<proteinExistence type="inferred from homology"/>
<dbReference type="GO" id="GO:0006508">
    <property type="term" value="P:proteolysis"/>
    <property type="evidence" value="ECO:0007669"/>
    <property type="project" value="InterPro"/>
</dbReference>
<dbReference type="EMBL" id="VEPZ02001738">
    <property type="protein sequence ID" value="KAE8659115.1"/>
    <property type="molecule type" value="Genomic_DNA"/>
</dbReference>
<evidence type="ECO:0000259" key="6">
    <source>
        <dbReference type="Pfam" id="PF05922"/>
    </source>
</evidence>
<dbReference type="Pfam" id="PF05922">
    <property type="entry name" value="Inhibitor_I9"/>
    <property type="match status" value="1"/>
</dbReference>
<sequence length="317" mass="34837">MAADHTKLLCLWLSFSISFVYTELAYADNYIVHMDLSAMPKALSGQLSWYSSILASLSDNFGDKTNITIPSSKLIYSYKNVIQGLVVSHRRARGLAEHSRVCFSVRDRLVKVDTTHSFEFLGLNSNNGAWPVSDFGKDIIVGVIDSGVWPESQSFNDNGMSEIPSRWRGECESGTQFNSSMCNKKLIGARFFNKGVIAHHPNVTISVNSPRDTYGHGTHTSTTAAGTYVEDASYFGYAMGTARGMAPGARVAMYKALWDEGFYASDVIAAIDAAITDGVDVLSMSFGIDQLDLYEDPIAIATFAAVEKHFRLNISWK</sequence>
<comment type="similarity">
    <text evidence="1 3">Belongs to the peptidase S8 family.</text>
</comment>